<protein>
    <recommendedName>
        <fullName evidence="5">Methyltransferase</fullName>
    </recommendedName>
</protein>
<accession>A0A1D8TZB3</accession>
<dbReference type="KEGG" id="mpro:BJP34_29235"/>
<evidence type="ECO:0000313" key="4">
    <source>
        <dbReference type="Proteomes" id="UP000177870"/>
    </source>
</evidence>
<dbReference type="Gene3D" id="6.10.250.3100">
    <property type="match status" value="1"/>
</dbReference>
<sequence>MKKNKYCMNCKSSKLEQFIDLGKQPNGNTFPTLNEIDNEQNFPFAMSVCTQCWQVQLEEFPPVEYMFTNHPYVTGLNQPVVHHFEELVDNTLQKFDIPPNSLVLDIGANDGTLLSKFRDRGLRVLGIDPCKGSSELSRQAGITVLEAFWNRQTAEAMKRLGIYPDLITATAVFYHVEDLHSFVQGLDILMEENTIFCTQCVYLKDVIEKKQFDHFYHEHTMIHGIAPLRDIFSRYGLRLLDVDFSPIHGGSFVLYVGRKKSPFPTTKKIDDAISEEKRFGLDRLQTYLDFSKGVEQNKKELVSLLQQIRGAGKRVFGLGAPLKGSTLLNYCGIGPDLVECAVEINQYKIGRYTPGTHIPIVCESVINEQPDYYLVLAWNFLDFFIKKYADYLNAGGKFIIPHPTVTILEQEWVVSNCKSA</sequence>
<dbReference type="SUPFAM" id="SSF53335">
    <property type="entry name" value="S-adenosyl-L-methionine-dependent methyltransferases"/>
    <property type="match status" value="1"/>
</dbReference>
<dbReference type="InterPro" id="IPR013630">
    <property type="entry name" value="Methyltransf_Zn-bd_dom_put"/>
</dbReference>
<dbReference type="Gene3D" id="3.40.50.720">
    <property type="entry name" value="NAD(P)-binding Rossmann-like Domain"/>
    <property type="match status" value="1"/>
</dbReference>
<dbReference type="RefSeq" id="WP_070395375.1">
    <property type="nucleotide sequence ID" value="NZ_CP017599.1"/>
</dbReference>
<organism evidence="3 4">
    <name type="scientific">Moorena producens PAL-8-15-08-1</name>
    <dbReference type="NCBI Taxonomy" id="1458985"/>
    <lineage>
        <taxon>Bacteria</taxon>
        <taxon>Bacillati</taxon>
        <taxon>Cyanobacteriota</taxon>
        <taxon>Cyanophyceae</taxon>
        <taxon>Coleofasciculales</taxon>
        <taxon>Coleofasciculaceae</taxon>
        <taxon>Moorena</taxon>
    </lineage>
</organism>
<dbReference type="STRING" id="1458985.BJP34_29235"/>
<feature type="domain" description="C-methyltransferase" evidence="2">
    <location>
        <begin position="246"/>
        <end position="403"/>
    </location>
</feature>
<dbReference type="OrthoDB" id="9815644at2"/>
<dbReference type="InterPro" id="IPR038576">
    <property type="entry name" value="Methyltransf_Zn-bd_dom_put_sf"/>
</dbReference>
<gene>
    <name evidence="3" type="ORF">BJP34_29235</name>
</gene>
<dbReference type="PANTHER" id="PTHR43861">
    <property type="entry name" value="TRANS-ACONITATE 2-METHYLTRANSFERASE-RELATED"/>
    <property type="match status" value="1"/>
</dbReference>
<evidence type="ECO:0008006" key="5">
    <source>
        <dbReference type="Google" id="ProtNLM"/>
    </source>
</evidence>
<dbReference type="PANTHER" id="PTHR43861:SF5">
    <property type="entry name" value="BLL5978 PROTEIN"/>
    <property type="match status" value="1"/>
</dbReference>
<dbReference type="AlphaFoldDB" id="A0A1D8TZB3"/>
<dbReference type="EMBL" id="CP017599">
    <property type="protein sequence ID" value="AOX02982.1"/>
    <property type="molecule type" value="Genomic_DNA"/>
</dbReference>
<reference evidence="4" key="1">
    <citation type="submission" date="2016-10" db="EMBL/GenBank/DDBJ databases">
        <title>Comparative genomics uncovers the prolific and rare metabolic potential of the cyanobacterial genus Moorea.</title>
        <authorList>
            <person name="Leao T."/>
            <person name="Castelao G."/>
            <person name="Korobeynikov A."/>
            <person name="Monroe E.A."/>
            <person name="Podell S."/>
            <person name="Glukhov E."/>
            <person name="Allen E."/>
            <person name="Gerwick W.H."/>
            <person name="Gerwick L."/>
        </authorList>
    </citation>
    <scope>NUCLEOTIDE SEQUENCE [LARGE SCALE GENOMIC DNA]</scope>
    <source>
        <strain evidence="4">PAL-8-15-08-1</strain>
    </source>
</reference>
<dbReference type="InterPro" id="IPR013691">
    <property type="entry name" value="MeTrfase_14"/>
</dbReference>
<dbReference type="Proteomes" id="UP000177870">
    <property type="component" value="Chromosome"/>
</dbReference>
<dbReference type="Gene3D" id="6.20.50.110">
    <property type="entry name" value="Methyltransferase, zinc-binding domain"/>
    <property type="match status" value="1"/>
</dbReference>
<evidence type="ECO:0000259" key="2">
    <source>
        <dbReference type="Pfam" id="PF08484"/>
    </source>
</evidence>
<feature type="domain" description="Methyltransferase putative zinc binding" evidence="1">
    <location>
        <begin position="7"/>
        <end position="67"/>
    </location>
</feature>
<evidence type="ECO:0000313" key="3">
    <source>
        <dbReference type="EMBL" id="AOX02982.1"/>
    </source>
</evidence>
<dbReference type="Pfam" id="PF08421">
    <property type="entry name" value="Methyltransf_13"/>
    <property type="match status" value="1"/>
</dbReference>
<proteinExistence type="predicted"/>
<evidence type="ECO:0000259" key="1">
    <source>
        <dbReference type="Pfam" id="PF08421"/>
    </source>
</evidence>
<dbReference type="Gene3D" id="3.40.50.150">
    <property type="entry name" value="Vaccinia Virus protein VP39"/>
    <property type="match status" value="1"/>
</dbReference>
<dbReference type="InterPro" id="IPR029063">
    <property type="entry name" value="SAM-dependent_MTases_sf"/>
</dbReference>
<dbReference type="Pfam" id="PF08484">
    <property type="entry name" value="Methyltransf_14"/>
    <property type="match status" value="1"/>
</dbReference>
<dbReference type="Pfam" id="PF13489">
    <property type="entry name" value="Methyltransf_23"/>
    <property type="match status" value="1"/>
</dbReference>
<name>A0A1D8TZB3_9CYAN</name>